<comment type="similarity">
    <text evidence="1">Belongs to the ABC transporter superfamily.</text>
</comment>
<dbReference type="InterPro" id="IPR027417">
    <property type="entry name" value="P-loop_NTPase"/>
</dbReference>
<evidence type="ECO:0000256" key="7">
    <source>
        <dbReference type="ARBA" id="ARBA00072811"/>
    </source>
</evidence>
<comment type="function">
    <text evidence="6">Probable component of a branched-chain amino-acid transport system.</text>
</comment>
<name>A0A1G9Y846_9EURY</name>
<keyword evidence="4 10" id="KW-0067">ATP-binding</keyword>
<keyword evidence="2" id="KW-0813">Transport</keyword>
<dbReference type="FunFam" id="3.40.50.300:FF:000421">
    <property type="entry name" value="Branched-chain amino acid ABC transporter ATP-binding protein"/>
    <property type="match status" value="1"/>
</dbReference>
<dbReference type="Gene3D" id="3.40.50.300">
    <property type="entry name" value="P-loop containing nucleotide triphosphate hydrolases"/>
    <property type="match status" value="1"/>
</dbReference>
<dbReference type="InterPro" id="IPR051120">
    <property type="entry name" value="ABC_AA/LPS_Transport"/>
</dbReference>
<protein>
    <recommendedName>
        <fullName evidence="7">Probable branched-chain amino acid transport ATP-binding protein LivG</fullName>
    </recommendedName>
</protein>
<evidence type="ECO:0000313" key="10">
    <source>
        <dbReference type="EMBL" id="SDN05200.1"/>
    </source>
</evidence>
<dbReference type="CDD" id="cd03219">
    <property type="entry name" value="ABC_Mj1267_LivG_branched"/>
    <property type="match status" value="1"/>
</dbReference>
<dbReference type="PANTHER" id="PTHR45772">
    <property type="entry name" value="CONSERVED COMPONENT OF ABC TRANSPORTER FOR NATURAL AMINO ACIDS-RELATED"/>
    <property type="match status" value="1"/>
</dbReference>
<evidence type="ECO:0000256" key="8">
    <source>
        <dbReference type="SAM" id="MobiDB-lite"/>
    </source>
</evidence>
<dbReference type="SUPFAM" id="SSF52540">
    <property type="entry name" value="P-loop containing nucleoside triphosphate hydrolases"/>
    <property type="match status" value="1"/>
</dbReference>
<gene>
    <name evidence="10" type="ORF">SAMN05192554_11351</name>
</gene>
<feature type="compositionally biased region" description="Low complexity" evidence="8">
    <location>
        <begin position="1"/>
        <end position="10"/>
    </location>
</feature>
<keyword evidence="11" id="KW-1185">Reference proteome</keyword>
<dbReference type="InterPro" id="IPR017871">
    <property type="entry name" value="ABC_transporter-like_CS"/>
</dbReference>
<accession>A0A1G9Y846</accession>
<dbReference type="AlphaFoldDB" id="A0A1G9Y846"/>
<dbReference type="RefSeq" id="WP_245707737.1">
    <property type="nucleotide sequence ID" value="NZ_FNIA01000013.1"/>
</dbReference>
<dbReference type="GO" id="GO:0006865">
    <property type="term" value="P:amino acid transport"/>
    <property type="evidence" value="ECO:0007669"/>
    <property type="project" value="UniProtKB-KW"/>
</dbReference>
<evidence type="ECO:0000256" key="1">
    <source>
        <dbReference type="ARBA" id="ARBA00005417"/>
    </source>
</evidence>
<dbReference type="InterPro" id="IPR003593">
    <property type="entry name" value="AAA+_ATPase"/>
</dbReference>
<dbReference type="Proteomes" id="UP000199370">
    <property type="component" value="Unassembled WGS sequence"/>
</dbReference>
<evidence type="ECO:0000259" key="9">
    <source>
        <dbReference type="PROSITE" id="PS50893"/>
    </source>
</evidence>
<dbReference type="InterPro" id="IPR032823">
    <property type="entry name" value="BCA_ABC_TP_C"/>
</dbReference>
<evidence type="ECO:0000256" key="3">
    <source>
        <dbReference type="ARBA" id="ARBA00022741"/>
    </source>
</evidence>
<reference evidence="10 11" key="1">
    <citation type="submission" date="2016-10" db="EMBL/GenBank/DDBJ databases">
        <authorList>
            <person name="de Groot N.N."/>
        </authorList>
    </citation>
    <scope>NUCLEOTIDE SEQUENCE [LARGE SCALE GENOMIC DNA]</scope>
    <source>
        <strain evidence="11">EB21,IBRC-M 10013,KCTC 4048</strain>
    </source>
</reference>
<dbReference type="InterPro" id="IPR003439">
    <property type="entry name" value="ABC_transporter-like_ATP-bd"/>
</dbReference>
<dbReference type="EMBL" id="FNIA01000013">
    <property type="protein sequence ID" value="SDN05200.1"/>
    <property type="molecule type" value="Genomic_DNA"/>
</dbReference>
<keyword evidence="5" id="KW-0029">Amino-acid transport</keyword>
<dbReference type="Pfam" id="PF00005">
    <property type="entry name" value="ABC_tran"/>
    <property type="match status" value="1"/>
</dbReference>
<evidence type="ECO:0000256" key="2">
    <source>
        <dbReference type="ARBA" id="ARBA00022448"/>
    </source>
</evidence>
<evidence type="ECO:0000313" key="11">
    <source>
        <dbReference type="Proteomes" id="UP000199370"/>
    </source>
</evidence>
<dbReference type="PROSITE" id="PS00211">
    <property type="entry name" value="ABC_TRANSPORTER_1"/>
    <property type="match status" value="1"/>
</dbReference>
<evidence type="ECO:0000256" key="4">
    <source>
        <dbReference type="ARBA" id="ARBA00022840"/>
    </source>
</evidence>
<organism evidence="10 11">
    <name type="scientific">Haloarchaeobius iranensis</name>
    <dbReference type="NCBI Taxonomy" id="996166"/>
    <lineage>
        <taxon>Archaea</taxon>
        <taxon>Methanobacteriati</taxon>
        <taxon>Methanobacteriota</taxon>
        <taxon>Stenosarchaea group</taxon>
        <taxon>Halobacteria</taxon>
        <taxon>Halobacteriales</taxon>
        <taxon>Halorubellaceae</taxon>
        <taxon>Haloarchaeobius</taxon>
    </lineage>
</organism>
<dbReference type="GO" id="GO:0005886">
    <property type="term" value="C:plasma membrane"/>
    <property type="evidence" value="ECO:0007669"/>
    <property type="project" value="TreeGrafter"/>
</dbReference>
<keyword evidence="3" id="KW-0547">Nucleotide-binding</keyword>
<dbReference type="GO" id="GO:0016887">
    <property type="term" value="F:ATP hydrolysis activity"/>
    <property type="evidence" value="ECO:0007669"/>
    <property type="project" value="InterPro"/>
</dbReference>
<evidence type="ECO:0000256" key="5">
    <source>
        <dbReference type="ARBA" id="ARBA00022970"/>
    </source>
</evidence>
<feature type="domain" description="ABC transporter" evidence="9">
    <location>
        <begin position="41"/>
        <end position="284"/>
    </location>
</feature>
<proteinExistence type="inferred from homology"/>
<feature type="region of interest" description="Disordered" evidence="8">
    <location>
        <begin position="1"/>
        <end position="36"/>
    </location>
</feature>
<dbReference type="SMART" id="SM00382">
    <property type="entry name" value="AAA"/>
    <property type="match status" value="1"/>
</dbReference>
<dbReference type="PROSITE" id="PS50893">
    <property type="entry name" value="ABC_TRANSPORTER_2"/>
    <property type="match status" value="1"/>
</dbReference>
<dbReference type="STRING" id="996166.SAMN05192554_11351"/>
<sequence length="289" mass="31114">MSDTADTATETTDDVEPTDAGREADTMPSPDPAVDPTTAALATDGLRRTFGEVTAVDRVSLGVERGELRAIIGPNGAGKTTLFNTIMGTLPPTDGRVFLDGQDVTERDEHERPHLGLARSFQSNELFEEQTVLENVRVVVQTSRRGAFSFDLFRDHRSVGRERALELLDTVGLDAPPSTLAKNLSHGDQRRLGIAMALATEPEVLLLDEPTSGMSPGATTATANLIEEIRDELGLTVVLIEHDMDVVLSISDRISVLNRGSLIATGPPEEIQANDAVQDAYLGGMREEL</sequence>
<dbReference type="PANTHER" id="PTHR45772:SF3">
    <property type="entry name" value="ABC TRANSPORTER ATP-BINDING PROTEIN"/>
    <property type="match status" value="1"/>
</dbReference>
<dbReference type="GO" id="GO:0005524">
    <property type="term" value="F:ATP binding"/>
    <property type="evidence" value="ECO:0007669"/>
    <property type="project" value="UniProtKB-KW"/>
</dbReference>
<evidence type="ECO:0000256" key="6">
    <source>
        <dbReference type="ARBA" id="ARBA00056071"/>
    </source>
</evidence>
<dbReference type="Pfam" id="PF12399">
    <property type="entry name" value="BCA_ABC_TP_C"/>
    <property type="match status" value="1"/>
</dbReference>